<evidence type="ECO:0000256" key="9">
    <source>
        <dbReference type="ARBA" id="ARBA00023136"/>
    </source>
</evidence>
<dbReference type="EMBL" id="JAQMWT010000314">
    <property type="protein sequence ID" value="KAJ8605536.1"/>
    <property type="molecule type" value="Genomic_DNA"/>
</dbReference>
<evidence type="ECO:0000313" key="12">
    <source>
        <dbReference type="EMBL" id="KAJ8605536.1"/>
    </source>
</evidence>
<dbReference type="PANTHER" id="PTHR12317:SF63">
    <property type="entry name" value="DIACYLGLYCEROL O-ACYLTRANSFERASE 2"/>
    <property type="match status" value="1"/>
</dbReference>
<evidence type="ECO:0000256" key="1">
    <source>
        <dbReference type="ARBA" id="ARBA00004477"/>
    </source>
</evidence>
<proteinExistence type="inferred from homology"/>
<keyword evidence="7 11" id="KW-1133">Transmembrane helix</keyword>
<protein>
    <recommendedName>
        <fullName evidence="11">Acyltransferase</fullName>
        <ecNumber evidence="11">2.3.1.-</ecNumber>
    </recommendedName>
</protein>
<keyword evidence="5 11" id="KW-0812">Transmembrane</keyword>
<sequence length="337" mass="37619">MNSADLYPCEVEASWLVPLGKQARIRIAWIYVTLFCSLFYLIPGLGLGVVLLALNGHLQAAGTLVVTLVGLSVIPMREWPEARRAGELLYELFDVRTNLKASMVDEWHEEGDRYILGMHPHGIIPLQTLLWCAFCHQYLRPGPNRSGPTMYGFGGMATVLTRLPVLRTILGWLSGRSADYKTLKKGILSGKNLYMLPGGLAEIFTAQPGHDVAVWRPRRGLCRLALETGARLVPLYVFGGNDFFDQLATSDSLIARFSRKYKMSLTLYWGYLGLPIPYQPPNGVVIAFGNPLPSRRVDHPTPADIDTLHAAYEAELQRVFDLYKKPAGRPNARLRVI</sequence>
<comment type="similarity">
    <text evidence="2 11">Belongs to the diacylglycerol acyltransferase family.</text>
</comment>
<accession>A0AAD7UGH3</accession>
<evidence type="ECO:0000256" key="11">
    <source>
        <dbReference type="RuleBase" id="RU367023"/>
    </source>
</evidence>
<keyword evidence="4 11" id="KW-0808">Transferase</keyword>
<keyword evidence="9 11" id="KW-0472">Membrane</keyword>
<organism evidence="12 13">
    <name type="scientific">Chrysophaeum taylorii</name>
    <dbReference type="NCBI Taxonomy" id="2483200"/>
    <lineage>
        <taxon>Eukaryota</taxon>
        <taxon>Sar</taxon>
        <taxon>Stramenopiles</taxon>
        <taxon>Ochrophyta</taxon>
        <taxon>Pelagophyceae</taxon>
        <taxon>Pelagomonadales</taxon>
        <taxon>Pelagomonadaceae</taxon>
        <taxon>Chrysophaeum</taxon>
    </lineage>
</organism>
<comment type="subcellular location">
    <subcellularLocation>
        <location evidence="1 11">Endoplasmic reticulum membrane</location>
        <topology evidence="1 11">Multi-pass membrane protein</topology>
    </subcellularLocation>
</comment>
<dbReference type="GO" id="GO:0005789">
    <property type="term" value="C:endoplasmic reticulum membrane"/>
    <property type="evidence" value="ECO:0007669"/>
    <property type="project" value="UniProtKB-SubCell"/>
</dbReference>
<keyword evidence="13" id="KW-1185">Reference proteome</keyword>
<dbReference type="AlphaFoldDB" id="A0AAD7UGH3"/>
<keyword evidence="10" id="KW-0012">Acyltransferase</keyword>
<dbReference type="GO" id="GO:0004144">
    <property type="term" value="F:diacylglycerol O-acyltransferase activity"/>
    <property type="evidence" value="ECO:0007669"/>
    <property type="project" value="TreeGrafter"/>
</dbReference>
<comment type="caution">
    <text evidence="11">Lacks conserved residue(s) required for the propagation of feature annotation.</text>
</comment>
<keyword evidence="3" id="KW-0444">Lipid biosynthesis</keyword>
<evidence type="ECO:0000256" key="2">
    <source>
        <dbReference type="ARBA" id="ARBA00005420"/>
    </source>
</evidence>
<evidence type="ECO:0000313" key="13">
    <source>
        <dbReference type="Proteomes" id="UP001230188"/>
    </source>
</evidence>
<evidence type="ECO:0000256" key="8">
    <source>
        <dbReference type="ARBA" id="ARBA00023098"/>
    </source>
</evidence>
<evidence type="ECO:0000256" key="6">
    <source>
        <dbReference type="ARBA" id="ARBA00022824"/>
    </source>
</evidence>
<dbReference type="GO" id="GO:0019432">
    <property type="term" value="P:triglyceride biosynthetic process"/>
    <property type="evidence" value="ECO:0007669"/>
    <property type="project" value="TreeGrafter"/>
</dbReference>
<evidence type="ECO:0000256" key="10">
    <source>
        <dbReference type="ARBA" id="ARBA00023315"/>
    </source>
</evidence>
<keyword evidence="6 11" id="KW-0256">Endoplasmic reticulum</keyword>
<gene>
    <name evidence="12" type="ORF">CTAYLR_000090</name>
</gene>
<dbReference type="Pfam" id="PF03982">
    <property type="entry name" value="DAGAT"/>
    <property type="match status" value="1"/>
</dbReference>
<dbReference type="PANTHER" id="PTHR12317">
    <property type="entry name" value="DIACYLGLYCEROL O-ACYLTRANSFERASE"/>
    <property type="match status" value="1"/>
</dbReference>
<dbReference type="InterPro" id="IPR007130">
    <property type="entry name" value="DAGAT"/>
</dbReference>
<comment type="caution">
    <text evidence="12">The sequence shown here is derived from an EMBL/GenBank/DDBJ whole genome shotgun (WGS) entry which is preliminary data.</text>
</comment>
<reference evidence="12" key="1">
    <citation type="submission" date="2023-01" db="EMBL/GenBank/DDBJ databases">
        <title>Metagenome sequencing of chrysophaentin producing Chrysophaeum taylorii.</title>
        <authorList>
            <person name="Davison J."/>
            <person name="Bewley C."/>
        </authorList>
    </citation>
    <scope>NUCLEOTIDE SEQUENCE</scope>
    <source>
        <strain evidence="12">NIES-1699</strain>
    </source>
</reference>
<dbReference type="EC" id="2.3.1.-" evidence="11"/>
<dbReference type="Proteomes" id="UP001230188">
    <property type="component" value="Unassembled WGS sequence"/>
</dbReference>
<feature type="transmembrane region" description="Helical" evidence="11">
    <location>
        <begin position="28"/>
        <end position="52"/>
    </location>
</feature>
<evidence type="ECO:0000256" key="5">
    <source>
        <dbReference type="ARBA" id="ARBA00022692"/>
    </source>
</evidence>
<evidence type="ECO:0000256" key="3">
    <source>
        <dbReference type="ARBA" id="ARBA00022516"/>
    </source>
</evidence>
<evidence type="ECO:0000256" key="4">
    <source>
        <dbReference type="ARBA" id="ARBA00022679"/>
    </source>
</evidence>
<keyword evidence="8" id="KW-0443">Lipid metabolism</keyword>
<evidence type="ECO:0000256" key="7">
    <source>
        <dbReference type="ARBA" id="ARBA00022989"/>
    </source>
</evidence>
<name>A0AAD7UGH3_9STRA</name>